<evidence type="ECO:0000313" key="3">
    <source>
        <dbReference type="EMBL" id="KPI82448.1"/>
    </source>
</evidence>
<feature type="compositionally biased region" description="Low complexity" evidence="1">
    <location>
        <begin position="65"/>
        <end position="82"/>
    </location>
</feature>
<feature type="non-terminal residue" evidence="3">
    <location>
        <position position="314"/>
    </location>
</feature>
<keyword evidence="2" id="KW-0472">Membrane</keyword>
<protein>
    <submittedName>
        <fullName evidence="3">Uncharacterized protein</fullName>
    </submittedName>
</protein>
<feature type="region of interest" description="Disordered" evidence="1">
    <location>
        <begin position="1"/>
        <end position="94"/>
    </location>
</feature>
<proteinExistence type="predicted"/>
<accession>A0A0N1PAS0</accession>
<dbReference type="EMBL" id="LJSK01000995">
    <property type="protein sequence ID" value="KPI82448.1"/>
    <property type="molecule type" value="Genomic_DNA"/>
</dbReference>
<feature type="compositionally biased region" description="Polar residues" evidence="1">
    <location>
        <begin position="24"/>
        <end position="36"/>
    </location>
</feature>
<dbReference type="AlphaFoldDB" id="A0A0N1PAS0"/>
<evidence type="ECO:0000313" key="4">
    <source>
        <dbReference type="Proteomes" id="UP000038009"/>
    </source>
</evidence>
<dbReference type="Proteomes" id="UP000038009">
    <property type="component" value="Unassembled WGS sequence"/>
</dbReference>
<sequence>MKMNAQDKARARRRSSQGRGSKSTPRGSENLNTAQNPLVAGNMDTAAELGAADIDGEAHPTEQRVGSSASTSDGSNSDASVSHDAFLPGTSGNFLPMPQISRGSRLLPAAGRPRRASNGGVLTQHLGLPLYQPAGPDRSLIPVDVNDVEEEELQEHADALQAEHRNQPHRSNHRDSQAARRFSLSFSHSKQRQPAVAASAPATPRRSGRTERKPSGETSYVLRVGNHGDLSLETTNIMDHAQPTGAAAEFGEEHRNSHFLYDHPRVEAITLCGEVFVTPVHKVDFWESLTCIDIWLIFYVTMCTWGVGLTMVGN</sequence>
<feature type="transmembrane region" description="Helical" evidence="2">
    <location>
        <begin position="294"/>
        <end position="312"/>
    </location>
</feature>
<evidence type="ECO:0000256" key="1">
    <source>
        <dbReference type="SAM" id="MobiDB-lite"/>
    </source>
</evidence>
<dbReference type="VEuPathDB" id="TriTrypDB:Lsey_0999_0010"/>
<keyword evidence="4" id="KW-1185">Reference proteome</keyword>
<keyword evidence="2" id="KW-1133">Transmembrane helix</keyword>
<feature type="region of interest" description="Disordered" evidence="1">
    <location>
        <begin position="162"/>
        <end position="218"/>
    </location>
</feature>
<reference evidence="3 4" key="1">
    <citation type="journal article" date="2015" name="PLoS Pathog.">
        <title>Leptomonas seymouri: Adaptations to the Dixenous Life Cycle Analyzed by Genome Sequencing, Transcriptome Profiling and Co-infection with Leishmania donovani.</title>
        <authorList>
            <person name="Kraeva N."/>
            <person name="Butenko A."/>
            <person name="Hlavacova J."/>
            <person name="Kostygov A."/>
            <person name="Myskova J."/>
            <person name="Grybchuk D."/>
            <person name="Lestinova T."/>
            <person name="Votypka J."/>
            <person name="Volf P."/>
            <person name="Opperdoes F."/>
            <person name="Flegontov P."/>
            <person name="Lukes J."/>
            <person name="Yurchenko V."/>
        </authorList>
    </citation>
    <scope>NUCLEOTIDE SEQUENCE [LARGE SCALE GENOMIC DNA]</scope>
    <source>
        <strain evidence="3 4">ATCC 30220</strain>
    </source>
</reference>
<keyword evidence="2" id="KW-0812">Transmembrane</keyword>
<evidence type="ECO:0000256" key="2">
    <source>
        <dbReference type="SAM" id="Phobius"/>
    </source>
</evidence>
<organism evidence="3 4">
    <name type="scientific">Leptomonas seymouri</name>
    <dbReference type="NCBI Taxonomy" id="5684"/>
    <lineage>
        <taxon>Eukaryota</taxon>
        <taxon>Discoba</taxon>
        <taxon>Euglenozoa</taxon>
        <taxon>Kinetoplastea</taxon>
        <taxon>Metakinetoplastina</taxon>
        <taxon>Trypanosomatida</taxon>
        <taxon>Trypanosomatidae</taxon>
        <taxon>Leishmaniinae</taxon>
        <taxon>Leptomonas</taxon>
    </lineage>
</organism>
<name>A0A0N1PAS0_LEPSE</name>
<comment type="caution">
    <text evidence="3">The sequence shown here is derived from an EMBL/GenBank/DDBJ whole genome shotgun (WGS) entry which is preliminary data.</text>
</comment>
<gene>
    <name evidence="3" type="ORF">ABL78_8542</name>
</gene>